<name>D7FZB7_ECTSI</name>
<protein>
    <recommendedName>
        <fullName evidence="3">PLAC8 family protein</fullName>
    </recommendedName>
</protein>
<keyword evidence="2" id="KW-1185">Reference proteome</keyword>
<accession>D7FZB7</accession>
<evidence type="ECO:0000313" key="1">
    <source>
        <dbReference type="EMBL" id="CBJ32734.1"/>
    </source>
</evidence>
<dbReference type="STRING" id="2880.D7FZB7"/>
<evidence type="ECO:0000313" key="2">
    <source>
        <dbReference type="Proteomes" id="UP000002630"/>
    </source>
</evidence>
<dbReference type="PANTHER" id="PTHR31152">
    <property type="entry name" value="PLAC8 FAMILY PROTEIN"/>
    <property type="match status" value="1"/>
</dbReference>
<dbReference type="EMBL" id="FN648556">
    <property type="protein sequence ID" value="CBJ32734.1"/>
    <property type="molecule type" value="Genomic_DNA"/>
</dbReference>
<dbReference type="EMBL" id="FN649743">
    <property type="protein sequence ID" value="CBJ32734.1"/>
    <property type="molecule type" value="Genomic_DNA"/>
</dbReference>
<dbReference type="Proteomes" id="UP000002630">
    <property type="component" value="Linkage Group LG18"/>
</dbReference>
<evidence type="ECO:0008006" key="3">
    <source>
        <dbReference type="Google" id="ProtNLM"/>
    </source>
</evidence>
<dbReference type="InParanoid" id="D7FZB7"/>
<sequence length="222" mass="24787">MACCLICVKDDPVPGSKLDAYYGNPNQFQIGMMEAPCKTFLWCAYGSLCLGCAQFAVRKRALGGRLDDYVCCQGYFPTHCCEPGDCGERRCPCFCLCMESFLCPSCAVSSSRMYLMDKFEVQPDPWDNRIIRFNNCLQLLSCICHCAAIFVQDFRELARLTDVLANLVYLSAVGCMTGQMMAEMEYQEGTSPEAQCITGREYGAMLDRGINSKEAMDEGRGY</sequence>
<dbReference type="OrthoDB" id="998115at2759"/>
<gene>
    <name evidence="1" type="ORF">Esi_0362_0010</name>
</gene>
<dbReference type="PANTHER" id="PTHR31152:SF1">
    <property type="entry name" value="PLAC8 FAMILY PROTEIN"/>
    <property type="match status" value="1"/>
</dbReference>
<dbReference type="OMA" id="SPHENDA"/>
<organism evidence="1 2">
    <name type="scientific">Ectocarpus siliculosus</name>
    <name type="common">Brown alga</name>
    <name type="synonym">Conferva siliculosa</name>
    <dbReference type="NCBI Taxonomy" id="2880"/>
    <lineage>
        <taxon>Eukaryota</taxon>
        <taxon>Sar</taxon>
        <taxon>Stramenopiles</taxon>
        <taxon>Ochrophyta</taxon>
        <taxon>PX clade</taxon>
        <taxon>Phaeophyceae</taxon>
        <taxon>Ectocarpales</taxon>
        <taxon>Ectocarpaceae</taxon>
        <taxon>Ectocarpus</taxon>
    </lineage>
</organism>
<dbReference type="AlphaFoldDB" id="D7FZB7"/>
<reference evidence="1 2" key="1">
    <citation type="journal article" date="2010" name="Nature">
        <title>The Ectocarpus genome and the independent evolution of multicellularity in brown algae.</title>
        <authorList>
            <person name="Cock J.M."/>
            <person name="Sterck L."/>
            <person name="Rouze P."/>
            <person name="Scornet D."/>
            <person name="Allen A.E."/>
            <person name="Amoutzias G."/>
            <person name="Anthouard V."/>
            <person name="Artiguenave F."/>
            <person name="Aury J.M."/>
            <person name="Badger J.H."/>
            <person name="Beszteri B."/>
            <person name="Billiau K."/>
            <person name="Bonnet E."/>
            <person name="Bothwell J.H."/>
            <person name="Bowler C."/>
            <person name="Boyen C."/>
            <person name="Brownlee C."/>
            <person name="Carrano C.J."/>
            <person name="Charrier B."/>
            <person name="Cho G.Y."/>
            <person name="Coelho S.M."/>
            <person name="Collen J."/>
            <person name="Corre E."/>
            <person name="Da Silva C."/>
            <person name="Delage L."/>
            <person name="Delaroque N."/>
            <person name="Dittami S.M."/>
            <person name="Doulbeau S."/>
            <person name="Elias M."/>
            <person name="Farnham G."/>
            <person name="Gachon C.M."/>
            <person name="Gschloessl B."/>
            <person name="Heesch S."/>
            <person name="Jabbari K."/>
            <person name="Jubin C."/>
            <person name="Kawai H."/>
            <person name="Kimura K."/>
            <person name="Kloareg B."/>
            <person name="Kupper F.C."/>
            <person name="Lang D."/>
            <person name="Le Bail A."/>
            <person name="Leblanc C."/>
            <person name="Lerouge P."/>
            <person name="Lohr M."/>
            <person name="Lopez P.J."/>
            <person name="Martens C."/>
            <person name="Maumus F."/>
            <person name="Michel G."/>
            <person name="Miranda-Saavedra D."/>
            <person name="Morales J."/>
            <person name="Moreau H."/>
            <person name="Motomura T."/>
            <person name="Nagasato C."/>
            <person name="Napoli C.A."/>
            <person name="Nelson D.R."/>
            <person name="Nyvall-Collen P."/>
            <person name="Peters A.F."/>
            <person name="Pommier C."/>
            <person name="Potin P."/>
            <person name="Poulain J."/>
            <person name="Quesneville H."/>
            <person name="Read B."/>
            <person name="Rensing S.A."/>
            <person name="Ritter A."/>
            <person name="Rousvoal S."/>
            <person name="Samanta M."/>
            <person name="Samson G."/>
            <person name="Schroeder D.C."/>
            <person name="Segurens B."/>
            <person name="Strittmatter M."/>
            <person name="Tonon T."/>
            <person name="Tregear J.W."/>
            <person name="Valentin K."/>
            <person name="von Dassow P."/>
            <person name="Yamagishi T."/>
            <person name="Van de Peer Y."/>
            <person name="Wincker P."/>
        </authorList>
    </citation>
    <scope>NUCLEOTIDE SEQUENCE [LARGE SCALE GENOMIC DNA]</scope>
    <source>
        <strain evidence="2">Ec32 / CCAP1310/4</strain>
    </source>
</reference>
<proteinExistence type="predicted"/>